<dbReference type="Pfam" id="PF00450">
    <property type="entry name" value="Peptidase_S10"/>
    <property type="match status" value="1"/>
</dbReference>
<dbReference type="Proteomes" id="UP001412067">
    <property type="component" value="Unassembled WGS sequence"/>
</dbReference>
<organism evidence="2 3">
    <name type="scientific">Platanthera guangdongensis</name>
    <dbReference type="NCBI Taxonomy" id="2320717"/>
    <lineage>
        <taxon>Eukaryota</taxon>
        <taxon>Viridiplantae</taxon>
        <taxon>Streptophyta</taxon>
        <taxon>Embryophyta</taxon>
        <taxon>Tracheophyta</taxon>
        <taxon>Spermatophyta</taxon>
        <taxon>Magnoliopsida</taxon>
        <taxon>Liliopsida</taxon>
        <taxon>Asparagales</taxon>
        <taxon>Orchidaceae</taxon>
        <taxon>Orchidoideae</taxon>
        <taxon>Orchideae</taxon>
        <taxon>Orchidinae</taxon>
        <taxon>Platanthera</taxon>
    </lineage>
</organism>
<dbReference type="InterPro" id="IPR029058">
    <property type="entry name" value="AB_hydrolase_fold"/>
</dbReference>
<evidence type="ECO:0000256" key="1">
    <source>
        <dbReference type="ARBA" id="ARBA00009431"/>
    </source>
</evidence>
<proteinExistence type="inferred from homology"/>
<comment type="similarity">
    <text evidence="1">Belongs to the peptidase S10 family.</text>
</comment>
<sequence>MTSATACAEKATSGMLIDPDWAINIELYTTVNEVSGAELFYYFVPSERNLSKDPVLIWLTGVPGCSAFSGFAMDMEMKQRVSHAIICHRAQLLISRPVCHTCCLESSSS</sequence>
<protein>
    <submittedName>
        <fullName evidence="2">Serine carboxypeptidase-like 20</fullName>
    </submittedName>
</protein>
<evidence type="ECO:0000313" key="3">
    <source>
        <dbReference type="Proteomes" id="UP001412067"/>
    </source>
</evidence>
<comment type="caution">
    <text evidence="2">The sequence shown here is derived from an EMBL/GenBank/DDBJ whole genome shotgun (WGS) entry which is preliminary data.</text>
</comment>
<reference evidence="2 3" key="1">
    <citation type="journal article" date="2022" name="Nat. Plants">
        <title>Genomes of leafy and leafless Platanthera orchids illuminate the evolution of mycoheterotrophy.</title>
        <authorList>
            <person name="Li M.H."/>
            <person name="Liu K.W."/>
            <person name="Li Z."/>
            <person name="Lu H.C."/>
            <person name="Ye Q.L."/>
            <person name="Zhang D."/>
            <person name="Wang J.Y."/>
            <person name="Li Y.F."/>
            <person name="Zhong Z.M."/>
            <person name="Liu X."/>
            <person name="Yu X."/>
            <person name="Liu D.K."/>
            <person name="Tu X.D."/>
            <person name="Liu B."/>
            <person name="Hao Y."/>
            <person name="Liao X.Y."/>
            <person name="Jiang Y.T."/>
            <person name="Sun W.H."/>
            <person name="Chen J."/>
            <person name="Chen Y.Q."/>
            <person name="Ai Y."/>
            <person name="Zhai J.W."/>
            <person name="Wu S.S."/>
            <person name="Zhou Z."/>
            <person name="Hsiao Y.Y."/>
            <person name="Wu W.L."/>
            <person name="Chen Y.Y."/>
            <person name="Lin Y.F."/>
            <person name="Hsu J.L."/>
            <person name="Li C.Y."/>
            <person name="Wang Z.W."/>
            <person name="Zhao X."/>
            <person name="Zhong W.Y."/>
            <person name="Ma X.K."/>
            <person name="Ma L."/>
            <person name="Huang J."/>
            <person name="Chen G.Z."/>
            <person name="Huang M.Z."/>
            <person name="Huang L."/>
            <person name="Peng D.H."/>
            <person name="Luo Y.B."/>
            <person name="Zou S.Q."/>
            <person name="Chen S.P."/>
            <person name="Lan S."/>
            <person name="Tsai W.C."/>
            <person name="Van de Peer Y."/>
            <person name="Liu Z.J."/>
        </authorList>
    </citation>
    <scope>NUCLEOTIDE SEQUENCE [LARGE SCALE GENOMIC DNA]</scope>
    <source>
        <strain evidence="2">Lor288</strain>
    </source>
</reference>
<dbReference type="EMBL" id="JBBWWR010000014">
    <property type="protein sequence ID" value="KAK8952666.1"/>
    <property type="molecule type" value="Genomic_DNA"/>
</dbReference>
<accession>A0ABR2LUX7</accession>
<evidence type="ECO:0000313" key="2">
    <source>
        <dbReference type="EMBL" id="KAK8952666.1"/>
    </source>
</evidence>
<gene>
    <name evidence="2" type="primary">SCPL20</name>
    <name evidence="2" type="ORF">KSP40_PGU000206</name>
</gene>
<dbReference type="Gene3D" id="3.40.50.1820">
    <property type="entry name" value="alpha/beta hydrolase"/>
    <property type="match status" value="1"/>
</dbReference>
<keyword evidence="3" id="KW-1185">Reference proteome</keyword>
<dbReference type="InterPro" id="IPR001563">
    <property type="entry name" value="Peptidase_S10"/>
</dbReference>
<dbReference type="SUPFAM" id="SSF53474">
    <property type="entry name" value="alpha/beta-Hydrolases"/>
    <property type="match status" value="1"/>
</dbReference>
<name>A0ABR2LUX7_9ASPA</name>